<evidence type="ECO:0000256" key="1">
    <source>
        <dbReference type="ARBA" id="ARBA00023002"/>
    </source>
</evidence>
<reference evidence="4 5" key="1">
    <citation type="journal article" date="2012" name="Eukaryot. Cell">
        <title>Draft genome sequence of Wickerhamomyces ciferrii NRRL Y-1031 F-60-10.</title>
        <authorList>
            <person name="Schneider J."/>
            <person name="Andrea H."/>
            <person name="Blom J."/>
            <person name="Jaenicke S."/>
            <person name="Ruckert C."/>
            <person name="Schorsch C."/>
            <person name="Szczepanowski R."/>
            <person name="Farwick M."/>
            <person name="Goesmann A."/>
            <person name="Puhler A."/>
            <person name="Schaffer S."/>
            <person name="Tauch A."/>
            <person name="Kohler T."/>
            <person name="Brinkrolf K."/>
        </authorList>
    </citation>
    <scope>NUCLEOTIDE SEQUENCE [LARGE SCALE GENOMIC DNA]</scope>
    <source>
        <strain evidence="5">ATCC 14091 / BCRC 22168 / CBS 111 / JCM 3599 / NBRC 0793 / NRRL Y-1031 F-60-10</strain>
    </source>
</reference>
<dbReference type="SUPFAM" id="SSF51735">
    <property type="entry name" value="NAD(P)-binding Rossmann-fold domains"/>
    <property type="match status" value="1"/>
</dbReference>
<comment type="similarity">
    <text evidence="2">Belongs to the NAD(P)-dependent epimerase/dehydratase family. Dihydroflavonol-4-reductase subfamily.</text>
</comment>
<dbReference type="Proteomes" id="UP000009328">
    <property type="component" value="Unassembled WGS sequence"/>
</dbReference>
<protein>
    <submittedName>
        <fullName evidence="4">Secreted protein</fullName>
    </submittedName>
</protein>
<keyword evidence="1" id="KW-0560">Oxidoreductase</keyword>
<evidence type="ECO:0000256" key="2">
    <source>
        <dbReference type="ARBA" id="ARBA00023445"/>
    </source>
</evidence>
<dbReference type="InParanoid" id="K0KGX3"/>
<dbReference type="eggNOG" id="KOG1502">
    <property type="taxonomic scope" value="Eukaryota"/>
</dbReference>
<dbReference type="Pfam" id="PF01370">
    <property type="entry name" value="Epimerase"/>
    <property type="match status" value="1"/>
</dbReference>
<keyword evidence="5" id="KW-1185">Reference proteome</keyword>
<dbReference type="GO" id="GO:0016616">
    <property type="term" value="F:oxidoreductase activity, acting on the CH-OH group of donors, NAD or NADP as acceptor"/>
    <property type="evidence" value="ECO:0007669"/>
    <property type="project" value="TreeGrafter"/>
</dbReference>
<dbReference type="PANTHER" id="PTHR10366:SF564">
    <property type="entry name" value="STEROL-4-ALPHA-CARBOXYLATE 3-DEHYDROGENASE, DECARBOXYLATING"/>
    <property type="match status" value="1"/>
</dbReference>
<accession>K0KGX3</accession>
<dbReference type="AlphaFoldDB" id="K0KGX3"/>
<dbReference type="FunFam" id="3.40.50.720:FF:000191">
    <property type="entry name" value="Methylglyoxal reductase (NADPH-dependent)"/>
    <property type="match status" value="1"/>
</dbReference>
<organism evidence="4 5">
    <name type="scientific">Wickerhamomyces ciferrii (strain ATCC 14091 / BCRC 22168 / CBS 111 / JCM 3599 / NBRC 0793 / NRRL Y-1031 F-60-10)</name>
    <name type="common">Yeast</name>
    <name type="synonym">Pichia ciferrii</name>
    <dbReference type="NCBI Taxonomy" id="1206466"/>
    <lineage>
        <taxon>Eukaryota</taxon>
        <taxon>Fungi</taxon>
        <taxon>Dikarya</taxon>
        <taxon>Ascomycota</taxon>
        <taxon>Saccharomycotina</taxon>
        <taxon>Saccharomycetes</taxon>
        <taxon>Phaffomycetales</taxon>
        <taxon>Wickerhamomycetaceae</taxon>
        <taxon>Wickerhamomyces</taxon>
    </lineage>
</organism>
<feature type="domain" description="NAD-dependent epimerase/dehydratase" evidence="3">
    <location>
        <begin position="5"/>
        <end position="261"/>
    </location>
</feature>
<evidence type="ECO:0000259" key="3">
    <source>
        <dbReference type="Pfam" id="PF01370"/>
    </source>
</evidence>
<dbReference type="EMBL" id="CAIF01000127">
    <property type="protein sequence ID" value="CCH44435.1"/>
    <property type="molecule type" value="Genomic_DNA"/>
</dbReference>
<dbReference type="STRING" id="1206466.K0KGX3"/>
<proteinExistence type="inferred from homology"/>
<dbReference type="Gene3D" id="3.40.50.720">
    <property type="entry name" value="NAD(P)-binding Rossmann-like Domain"/>
    <property type="match status" value="1"/>
</dbReference>
<dbReference type="InterPro" id="IPR001509">
    <property type="entry name" value="Epimerase_deHydtase"/>
</dbReference>
<evidence type="ECO:0000313" key="4">
    <source>
        <dbReference type="EMBL" id="CCH44435.1"/>
    </source>
</evidence>
<dbReference type="PANTHER" id="PTHR10366">
    <property type="entry name" value="NAD DEPENDENT EPIMERASE/DEHYDRATASE"/>
    <property type="match status" value="1"/>
</dbReference>
<evidence type="ECO:0000313" key="5">
    <source>
        <dbReference type="Proteomes" id="UP000009328"/>
    </source>
</evidence>
<gene>
    <name evidence="4" type="ORF">BN7_3999</name>
</gene>
<comment type="caution">
    <text evidence="4">The sequence shown here is derived from an EMBL/GenBank/DDBJ whole genome shotgun (WGS) entry which is preliminary data.</text>
</comment>
<name>K0KGX3_WICCF</name>
<dbReference type="InterPro" id="IPR050425">
    <property type="entry name" value="NAD(P)_dehydrat-like"/>
</dbReference>
<dbReference type="InterPro" id="IPR036291">
    <property type="entry name" value="NAD(P)-bd_dom_sf"/>
</dbReference>
<sequence>MSKIVLLTGASGFVALHVLDALLKKNYHVIGTVRSKGKADTITKEFKNEYPEANLDFEIVRDIGAQNAFDEVFQRHPKITDVIHTASPFSYGLNQDLKDAYLTPALEGTKNILEATQKFGKDVKHVVITSSYVSVLHYDKRGDRSFVHTEETWNPIVWEDVNDEYTAYFASKKLSEQFAHKFASDNKPKWSLTAVNPPFIFGPQKFDSALQNSSLNTSADFLNQLLRSDPKNTNLFEGASGPSADVRDVARLHVLAIENDDLSGKRLLPYPFNFTFQSLLDILHNEFPELNGKIAKGKPEETEEQLSREIWAVDTSETSKITGINDWIPLEKTVKDAASQILKYRKSKPSQ</sequence>
<dbReference type="HOGENOM" id="CLU_007383_9_2_1"/>